<organism evidence="12 13">
    <name type="scientific">Capitella teleta</name>
    <name type="common">Polychaete worm</name>
    <dbReference type="NCBI Taxonomy" id="283909"/>
    <lineage>
        <taxon>Eukaryota</taxon>
        <taxon>Metazoa</taxon>
        <taxon>Spiralia</taxon>
        <taxon>Lophotrochozoa</taxon>
        <taxon>Annelida</taxon>
        <taxon>Polychaeta</taxon>
        <taxon>Sedentaria</taxon>
        <taxon>Scolecida</taxon>
        <taxon>Capitellidae</taxon>
        <taxon>Capitella</taxon>
    </lineage>
</organism>
<evidence type="ECO:0000256" key="3">
    <source>
        <dbReference type="ARBA" id="ARBA00022448"/>
    </source>
</evidence>
<dbReference type="PANTHER" id="PTHR24223:SF456">
    <property type="entry name" value="MULTIDRUG RESISTANCE-ASSOCIATED PROTEIN LETHAL(2)03659"/>
    <property type="match status" value="1"/>
</dbReference>
<evidence type="ECO:0000256" key="8">
    <source>
        <dbReference type="ARBA" id="ARBA00023136"/>
    </source>
</evidence>
<protein>
    <submittedName>
        <fullName evidence="12">Uncharacterized protein</fullName>
    </submittedName>
</protein>
<feature type="transmembrane region" description="Helical" evidence="9">
    <location>
        <begin position="733"/>
        <end position="750"/>
    </location>
</feature>
<keyword evidence="5" id="KW-0547">Nucleotide-binding</keyword>
<dbReference type="InterPro" id="IPR003593">
    <property type="entry name" value="AAA+_ATPase"/>
</dbReference>
<keyword evidence="8 9" id="KW-0472">Membrane</keyword>
<dbReference type="CDD" id="cd03244">
    <property type="entry name" value="ABCC_MRP_domain2"/>
    <property type="match status" value="1"/>
</dbReference>
<evidence type="ECO:0000256" key="6">
    <source>
        <dbReference type="ARBA" id="ARBA00022840"/>
    </source>
</evidence>
<dbReference type="Gene3D" id="1.20.1560.10">
    <property type="entry name" value="ABC transporter type 1, transmembrane domain"/>
    <property type="match status" value="2"/>
</dbReference>
<keyword evidence="13" id="KW-1185">Reference proteome</keyword>
<dbReference type="InterPro" id="IPR017871">
    <property type="entry name" value="ABC_transporter-like_CS"/>
</dbReference>
<dbReference type="PANTHER" id="PTHR24223">
    <property type="entry name" value="ATP-BINDING CASSETTE SUB-FAMILY C"/>
    <property type="match status" value="1"/>
</dbReference>
<reference evidence="13" key="1">
    <citation type="submission" date="2012-12" db="EMBL/GenBank/DDBJ databases">
        <authorList>
            <person name="Hellsten U."/>
            <person name="Grimwood J."/>
            <person name="Chapman J.A."/>
            <person name="Shapiro H."/>
            <person name="Aerts A."/>
            <person name="Otillar R.P."/>
            <person name="Terry A.Y."/>
            <person name="Boore J.L."/>
            <person name="Simakov O."/>
            <person name="Marletaz F."/>
            <person name="Cho S.-J."/>
            <person name="Edsinger-Gonzales E."/>
            <person name="Havlak P."/>
            <person name="Kuo D.-H."/>
            <person name="Larsson T."/>
            <person name="Lv J."/>
            <person name="Arendt D."/>
            <person name="Savage R."/>
            <person name="Osoegawa K."/>
            <person name="de Jong P."/>
            <person name="Lindberg D.R."/>
            <person name="Seaver E.C."/>
            <person name="Weisblat D.A."/>
            <person name="Putnam N.H."/>
            <person name="Grigoriev I.V."/>
            <person name="Rokhsar D.S."/>
        </authorList>
    </citation>
    <scope>NUCLEOTIDE SEQUENCE</scope>
    <source>
        <strain evidence="13">I ESC-2004</strain>
    </source>
</reference>
<reference evidence="12" key="3">
    <citation type="submission" date="2015-06" db="UniProtKB">
        <authorList>
            <consortium name="EnsemblMetazoa"/>
        </authorList>
    </citation>
    <scope>IDENTIFICATION</scope>
</reference>
<proteinExistence type="inferred from homology"/>
<dbReference type="OrthoDB" id="6500128at2759"/>
<evidence type="ECO:0000256" key="4">
    <source>
        <dbReference type="ARBA" id="ARBA00022692"/>
    </source>
</evidence>
<evidence type="ECO:0000256" key="2">
    <source>
        <dbReference type="ARBA" id="ARBA00009726"/>
    </source>
</evidence>
<keyword evidence="4 9" id="KW-0812">Transmembrane</keyword>
<dbReference type="SUPFAM" id="SSF90123">
    <property type="entry name" value="ABC transporter transmembrane region"/>
    <property type="match status" value="2"/>
</dbReference>
<feature type="transmembrane region" description="Helical" evidence="9">
    <location>
        <begin position="133"/>
        <end position="152"/>
    </location>
</feature>
<dbReference type="InterPro" id="IPR011527">
    <property type="entry name" value="ABC1_TM_dom"/>
</dbReference>
<feature type="transmembrane region" description="Helical" evidence="9">
    <location>
        <begin position="756"/>
        <end position="772"/>
    </location>
</feature>
<dbReference type="PROSITE" id="PS50929">
    <property type="entry name" value="ABC_TM1F"/>
    <property type="match status" value="2"/>
</dbReference>
<keyword evidence="6" id="KW-0067">ATP-binding</keyword>
<feature type="domain" description="ABC transporter" evidence="10">
    <location>
        <begin position="932"/>
        <end position="1163"/>
    </location>
</feature>
<name>X1Z4H4_CAPTE</name>
<dbReference type="InterPro" id="IPR044746">
    <property type="entry name" value="ABCC_6TM_D1"/>
</dbReference>
<feature type="domain" description="ABC transmembrane type-1" evidence="11">
    <location>
        <begin position="1"/>
        <end position="263"/>
    </location>
</feature>
<feature type="domain" description="ABC transmembrane type-1" evidence="11">
    <location>
        <begin position="606"/>
        <end position="894"/>
    </location>
</feature>
<feature type="transmembrane region" description="Helical" evidence="9">
    <location>
        <begin position="104"/>
        <end position="127"/>
    </location>
</feature>
<dbReference type="InterPro" id="IPR003439">
    <property type="entry name" value="ABC_transporter-like_ATP-bd"/>
</dbReference>
<evidence type="ECO:0000313" key="12">
    <source>
        <dbReference type="EnsemblMetazoa" id="CapteP146185"/>
    </source>
</evidence>
<evidence type="ECO:0000259" key="10">
    <source>
        <dbReference type="PROSITE" id="PS50893"/>
    </source>
</evidence>
<dbReference type="InterPro" id="IPR050173">
    <property type="entry name" value="ABC_transporter_C-like"/>
</dbReference>
<evidence type="ECO:0000313" key="13">
    <source>
        <dbReference type="Proteomes" id="UP000014760"/>
    </source>
</evidence>
<evidence type="ECO:0000256" key="5">
    <source>
        <dbReference type="ARBA" id="ARBA00022741"/>
    </source>
</evidence>
<dbReference type="EMBL" id="AMQN01003996">
    <property type="status" value="NOT_ANNOTATED_CDS"/>
    <property type="molecule type" value="Genomic_DNA"/>
</dbReference>
<dbReference type="Gene3D" id="3.40.50.300">
    <property type="entry name" value="P-loop containing nucleotide triphosphate hydrolases"/>
    <property type="match status" value="2"/>
</dbReference>
<dbReference type="Pfam" id="PF00005">
    <property type="entry name" value="ABC_tran"/>
    <property type="match status" value="2"/>
</dbReference>
<dbReference type="PROSITE" id="PS00211">
    <property type="entry name" value="ABC_TRANSPORTER_1"/>
    <property type="match status" value="2"/>
</dbReference>
<dbReference type="SUPFAM" id="SSF52540">
    <property type="entry name" value="P-loop containing nucleoside triphosphate hydrolases"/>
    <property type="match status" value="2"/>
</dbReference>
<keyword evidence="7 9" id="KW-1133">Transmembrane helix</keyword>
<reference evidence="13" key="2">
    <citation type="journal article" date="2013" name="Nature">
        <title>Insights into bilaterian evolution from three spiralian genomes.</title>
        <authorList>
            <person name="Simakov O."/>
            <person name="Marletaz F."/>
            <person name="Cho S.J."/>
            <person name="Edsinger-Gonzales E."/>
            <person name="Havlak P."/>
            <person name="Hellsten U."/>
            <person name="Kuo D.H."/>
            <person name="Larsson T."/>
            <person name="Lv J."/>
            <person name="Arendt D."/>
            <person name="Savage R."/>
            <person name="Osoegawa K."/>
            <person name="de Jong P."/>
            <person name="Grimwood J."/>
            <person name="Chapman J.A."/>
            <person name="Shapiro H."/>
            <person name="Aerts A."/>
            <person name="Otillar R.P."/>
            <person name="Terry A.Y."/>
            <person name="Boore J.L."/>
            <person name="Grigoriev I.V."/>
            <person name="Lindberg D.R."/>
            <person name="Seaver E.C."/>
            <person name="Weisblat D.A."/>
            <person name="Putnam N.H."/>
            <person name="Rokhsar D.S."/>
        </authorList>
    </citation>
    <scope>NUCLEOTIDE SEQUENCE</scope>
    <source>
        <strain evidence="13">I ESC-2004</strain>
    </source>
</reference>
<comment type="subcellular location">
    <subcellularLocation>
        <location evidence="1">Membrane</location>
        <topology evidence="1">Multi-pass membrane protein</topology>
    </subcellularLocation>
</comment>
<evidence type="ECO:0000256" key="1">
    <source>
        <dbReference type="ARBA" id="ARBA00004141"/>
    </source>
</evidence>
<feature type="transmembrane region" description="Helical" evidence="9">
    <location>
        <begin position="603"/>
        <end position="622"/>
    </location>
</feature>
<accession>X1Z4H4</accession>
<feature type="transmembrane region" description="Helical" evidence="9">
    <location>
        <begin position="864"/>
        <end position="883"/>
    </location>
</feature>
<feature type="domain" description="ABC transporter" evidence="10">
    <location>
        <begin position="308"/>
        <end position="531"/>
    </location>
</feature>
<sequence>MQKMSRIIQTMLFIYFMEYFEENSEMRDSTAYLLASGIALCSLFECFVSSSVVHYFMRCGMQWQAATVGLLYRKALRLSNNALAATTSGHVIDLVAQDADKLDWIVWEFHSIWLGPLHAIIILTILYTQIGASAFSCIAIIVLIWPLQILFANKIAYYRKLNYLFQDSRVTIISDMISGMRVIKMYCWEKSFGRLVNDIRKSELGMVWSSRKWMSIMKEMQSFGGRLFTSIVIVVYVSTNNELSAAKVFPMFVLFNILSIQLMEELPWGLKYWKEVAVSCKRIEHFLMSEEIAPSGSCEDASSGDSVISVQSATAAWNQTPRIKTLNDISFEIQKGELVAVTGQVGSGKSSLLMALMSELQLLEGNIKIKGKVAYSGQRPWIFTSTIRQNIIFGQEMIANKYSNILRVTALEHDVSKFTYGDMTIVGDKGVTLSGGQKARVALARTLYSNADIYLLDEPLSALDSSVGWHVFNQCIQTYLRGKTCIIVTSHLQYLRFVDKICLMDDVSSVHACGIHKLIKRVFQGKLYLVNDVESLIQHDKGAFTKDHSLNESNDETMIKNKFDSEDEAYIQTAEIQQEEDREIGSVNMKCFADYFTSGNGRLYLAFVFFLCLLSQALYNIADWWLSEWTNMEENTGLVSNDLNIEENKDSITYMSIYVAITLGTLFIGLFKTVSYYQMSIKSSSCLHSKLYDSVVRAPISFFDNNPKGRIINRFSADIGALDNFLPDNLYKFIKYVGYVIGNMMVMVIIDPYLSIPLLPLVIGIGLVRRIFVRTQSKCQRITATALSPTLTHLCSSLEGIHTIRSSKSEKLCILDFDRHYDFFLSCFFTEIGVVSWFIFRIQFLSAMFNVVACILSVSMAHQFNAGTIGLSLSYLLPMLWYIKESTRMSAIVEIDMVSTERVLRYTHIKPEAPLKRDYIKKGWPTCGSLTFKDVNLYYKDKDELVLKNVSFNVLAGEKVGIVGRTGAGKSSLIQALFRLTEFHGDIIYDGQEIKPLGLHDVRSNISIIPQDPTLFCGTIRSNLDPFEEHSDHTLWRALKKVQLCTDIQRLPGMLNARVQETGGNFSVGQRQLMCMARATLRRNHILVMDEATANVDKQTDEIIQTTIRTSFSDCTVLTIAHRLNTVIDLDRIMVLDSGRLIEFDHPHVLLQNPSSALSKIISATRYSEQHCLRSLAKKSYEATKATKK</sequence>
<dbReference type="SMART" id="SM00382">
    <property type="entry name" value="AAA"/>
    <property type="match status" value="2"/>
</dbReference>
<keyword evidence="3" id="KW-0813">Transport</keyword>
<dbReference type="STRING" id="283909.R7VGP9"/>
<dbReference type="Proteomes" id="UP000014760">
    <property type="component" value="Unassembled WGS sequence"/>
</dbReference>
<dbReference type="CDD" id="cd18579">
    <property type="entry name" value="ABC_6TM_ABCC_D1"/>
    <property type="match status" value="1"/>
</dbReference>
<dbReference type="PROSITE" id="PS50893">
    <property type="entry name" value="ABC_TRANSPORTER_2"/>
    <property type="match status" value="2"/>
</dbReference>
<evidence type="ECO:0000256" key="7">
    <source>
        <dbReference type="ARBA" id="ARBA00022989"/>
    </source>
</evidence>
<dbReference type="HOGENOM" id="CLU_000604_27_1_1"/>
<dbReference type="InterPro" id="IPR027417">
    <property type="entry name" value="P-loop_NTPase"/>
</dbReference>
<evidence type="ECO:0000259" key="11">
    <source>
        <dbReference type="PROSITE" id="PS50929"/>
    </source>
</evidence>
<dbReference type="EnsemblMetazoa" id="CapteT146185">
    <property type="protein sequence ID" value="CapteP146185"/>
    <property type="gene ID" value="CapteG146185"/>
</dbReference>
<dbReference type="InterPro" id="IPR036640">
    <property type="entry name" value="ABC1_TM_sf"/>
</dbReference>
<dbReference type="Pfam" id="PF00664">
    <property type="entry name" value="ABC_membrane"/>
    <property type="match status" value="2"/>
</dbReference>
<feature type="transmembrane region" description="Helical" evidence="9">
    <location>
        <begin position="652"/>
        <end position="671"/>
    </location>
</feature>
<evidence type="ECO:0000256" key="9">
    <source>
        <dbReference type="SAM" id="Phobius"/>
    </source>
</evidence>
<dbReference type="OMA" id="IRMVFIN"/>
<comment type="similarity">
    <text evidence="2">Belongs to the ABC transporter superfamily. ABCC family. Conjugate transporter (TC 3.A.1.208) subfamily.</text>
</comment>
<dbReference type="CDD" id="cd03250">
    <property type="entry name" value="ABCC_MRP_domain1"/>
    <property type="match status" value="1"/>
</dbReference>